<evidence type="ECO:0000313" key="2">
    <source>
        <dbReference type="Proteomes" id="UP000092695"/>
    </source>
</evidence>
<protein>
    <submittedName>
        <fullName evidence="1">Uncharacterized protein</fullName>
    </submittedName>
</protein>
<sequence>MSGQASLCSGLARYATPGGGWFGHVLLRLPLFLRRSFEAASAWLEDTTTLILPAPSSIVRHLGR</sequence>
<keyword evidence="2" id="KW-1185">Reference proteome</keyword>
<accession>A0A193LCX0</accession>
<gene>
    <name evidence="1" type="ORF">BA177_02925</name>
</gene>
<organism evidence="1 2">
    <name type="scientific">Woeseia oceani</name>
    <dbReference type="NCBI Taxonomy" id="1548547"/>
    <lineage>
        <taxon>Bacteria</taxon>
        <taxon>Pseudomonadati</taxon>
        <taxon>Pseudomonadota</taxon>
        <taxon>Gammaproteobacteria</taxon>
        <taxon>Woeseiales</taxon>
        <taxon>Woeseiaceae</taxon>
        <taxon>Woeseia</taxon>
    </lineage>
</organism>
<dbReference type="EMBL" id="CP016268">
    <property type="protein sequence ID" value="ANO50308.1"/>
    <property type="molecule type" value="Genomic_DNA"/>
</dbReference>
<dbReference type="STRING" id="1548547.BA177_02925"/>
<dbReference type="Proteomes" id="UP000092695">
    <property type="component" value="Chromosome"/>
</dbReference>
<dbReference type="KEGG" id="woc:BA177_02925"/>
<proteinExistence type="predicted"/>
<name>A0A193LCX0_9GAMM</name>
<evidence type="ECO:0000313" key="1">
    <source>
        <dbReference type="EMBL" id="ANO50308.1"/>
    </source>
</evidence>
<dbReference type="AlphaFoldDB" id="A0A193LCX0"/>
<reference evidence="1 2" key="1">
    <citation type="submission" date="2016-06" db="EMBL/GenBank/DDBJ databases">
        <title>Complete genome sequence of a deep-branching marine Gamma Proteobacterium Woeseia oceani type strain XK5.</title>
        <authorList>
            <person name="Mu D."/>
            <person name="Du Z."/>
        </authorList>
    </citation>
    <scope>NUCLEOTIDE SEQUENCE [LARGE SCALE GENOMIC DNA]</scope>
    <source>
        <strain evidence="1 2">XK5</strain>
    </source>
</reference>